<evidence type="ECO:0000256" key="7">
    <source>
        <dbReference type="ARBA" id="ARBA00022840"/>
    </source>
</evidence>
<keyword evidence="5 9" id="KW-0547">Nucleotide-binding</keyword>
<keyword evidence="13" id="KW-1185">Reference proteome</keyword>
<comment type="catalytic activity">
    <reaction evidence="9">
        <text>4-CDP-2-C-methyl-D-erythritol + ATP = 4-CDP-2-C-methyl-D-erythritol 2-phosphate + ADP + H(+)</text>
        <dbReference type="Rhea" id="RHEA:18437"/>
        <dbReference type="ChEBI" id="CHEBI:15378"/>
        <dbReference type="ChEBI" id="CHEBI:30616"/>
        <dbReference type="ChEBI" id="CHEBI:57823"/>
        <dbReference type="ChEBI" id="CHEBI:57919"/>
        <dbReference type="ChEBI" id="CHEBI:456216"/>
        <dbReference type="EC" id="2.7.1.148"/>
    </reaction>
</comment>
<dbReference type="InterPro" id="IPR006204">
    <property type="entry name" value="GHMP_kinase_N_dom"/>
</dbReference>
<feature type="active site" evidence="9">
    <location>
        <position position="133"/>
    </location>
</feature>
<dbReference type="Gene3D" id="3.30.70.890">
    <property type="entry name" value="GHMP kinase, C-terminal domain"/>
    <property type="match status" value="1"/>
</dbReference>
<dbReference type="SUPFAM" id="SSF54211">
    <property type="entry name" value="Ribosomal protein S5 domain 2-like"/>
    <property type="match status" value="1"/>
</dbReference>
<sequence>MKIKAYAKVNISLDVIGKRQDGYHLLEMIMQTIDLYDFVEVAKSEKGIEIVCNKSYVPTDERNLAYKAARLFLDNYNIKSGVKIDIFKNIPVSAGMAGGSTNAAAVLKLMNKVFEVNAPIKELMRLGIKIGADIPYCILGGTALCKGIGENITELEPFNNCILVIVKPSFGVSTKEVYGDLNLELIRKHPKTEVIINAMKRNDLNSICRNMRNVLENVTINKHRVIKSIKVDMLELGAIGSLMSGSGPTVFGIFGDMLTAQRCYDTMKDKYRDVYITRTISSGS</sequence>
<dbReference type="InterPro" id="IPR013750">
    <property type="entry name" value="GHMP_kinase_C_dom"/>
</dbReference>
<comment type="function">
    <text evidence="9">Catalyzes the phosphorylation of the position 2 hydroxy group of 4-diphosphocytidyl-2C-methyl-D-erythritol.</text>
</comment>
<dbReference type="Gene3D" id="3.30.230.10">
    <property type="match status" value="1"/>
</dbReference>
<evidence type="ECO:0000256" key="6">
    <source>
        <dbReference type="ARBA" id="ARBA00022777"/>
    </source>
</evidence>
<dbReference type="EC" id="2.7.1.148" evidence="2 9"/>
<dbReference type="SUPFAM" id="SSF55060">
    <property type="entry name" value="GHMP Kinase, C-terminal domain"/>
    <property type="match status" value="1"/>
</dbReference>
<dbReference type="Proteomes" id="UP000198619">
    <property type="component" value="Unassembled WGS sequence"/>
</dbReference>
<dbReference type="RefSeq" id="WP_090041889.1">
    <property type="nucleotide sequence ID" value="NZ_FOKI01000020.1"/>
</dbReference>
<evidence type="ECO:0000313" key="12">
    <source>
        <dbReference type="EMBL" id="SFB24272.1"/>
    </source>
</evidence>
<dbReference type="PANTHER" id="PTHR43527:SF2">
    <property type="entry name" value="4-DIPHOSPHOCYTIDYL-2-C-METHYL-D-ERYTHRITOL KINASE, CHLOROPLASTIC"/>
    <property type="match status" value="1"/>
</dbReference>
<comment type="similarity">
    <text evidence="1 9">Belongs to the GHMP kinase family. IspE subfamily.</text>
</comment>
<name>A0A1I0ZFX9_9CLOT</name>
<evidence type="ECO:0000259" key="10">
    <source>
        <dbReference type="Pfam" id="PF00288"/>
    </source>
</evidence>
<dbReference type="InterPro" id="IPR004424">
    <property type="entry name" value="IspE"/>
</dbReference>
<evidence type="ECO:0000313" key="13">
    <source>
        <dbReference type="Proteomes" id="UP000198619"/>
    </source>
</evidence>
<dbReference type="GO" id="GO:0019288">
    <property type="term" value="P:isopentenyl diphosphate biosynthetic process, methylerythritol 4-phosphate pathway"/>
    <property type="evidence" value="ECO:0007669"/>
    <property type="project" value="UniProtKB-UniRule"/>
</dbReference>
<evidence type="ECO:0000256" key="1">
    <source>
        <dbReference type="ARBA" id="ARBA00009684"/>
    </source>
</evidence>
<keyword evidence="9" id="KW-0414">Isoprene biosynthesis</keyword>
<comment type="pathway">
    <text evidence="9">Isoprenoid biosynthesis; isopentenyl diphosphate biosynthesis via DXP pathway; isopentenyl diphosphate from 1-deoxy-D-xylulose 5-phosphate: step 3/6.</text>
</comment>
<feature type="domain" description="GHMP kinase N-terminal" evidence="10">
    <location>
        <begin position="63"/>
        <end position="141"/>
    </location>
</feature>
<evidence type="ECO:0000256" key="5">
    <source>
        <dbReference type="ARBA" id="ARBA00022741"/>
    </source>
</evidence>
<dbReference type="PIRSF" id="PIRSF010376">
    <property type="entry name" value="IspE"/>
    <property type="match status" value="1"/>
</dbReference>
<feature type="binding site" evidence="9">
    <location>
        <begin position="91"/>
        <end position="101"/>
    </location>
    <ligand>
        <name>ATP</name>
        <dbReference type="ChEBI" id="CHEBI:30616"/>
    </ligand>
</feature>
<evidence type="ECO:0000259" key="11">
    <source>
        <dbReference type="Pfam" id="PF08544"/>
    </source>
</evidence>
<gene>
    <name evidence="9" type="primary">ispE</name>
    <name evidence="12" type="ORF">SAMN04488528_102046</name>
</gene>
<reference evidence="12 13" key="1">
    <citation type="submission" date="2016-10" db="EMBL/GenBank/DDBJ databases">
        <authorList>
            <person name="de Groot N.N."/>
        </authorList>
    </citation>
    <scope>NUCLEOTIDE SEQUENCE [LARGE SCALE GENOMIC DNA]</scope>
    <source>
        <strain evidence="12 13">DSM 12271</strain>
    </source>
</reference>
<dbReference type="GO" id="GO:0016114">
    <property type="term" value="P:terpenoid biosynthetic process"/>
    <property type="evidence" value="ECO:0007669"/>
    <property type="project" value="UniProtKB-UniRule"/>
</dbReference>
<dbReference type="Pfam" id="PF08544">
    <property type="entry name" value="GHMP_kinases_C"/>
    <property type="match status" value="1"/>
</dbReference>
<dbReference type="NCBIfam" id="TIGR00154">
    <property type="entry name" value="ispE"/>
    <property type="match status" value="1"/>
</dbReference>
<dbReference type="GO" id="GO:0050515">
    <property type="term" value="F:4-(cytidine 5'-diphospho)-2-C-methyl-D-erythritol kinase activity"/>
    <property type="evidence" value="ECO:0007669"/>
    <property type="project" value="UniProtKB-UniRule"/>
</dbReference>
<keyword evidence="6 9" id="KW-0418">Kinase</keyword>
<dbReference type="EMBL" id="FOKI01000020">
    <property type="protein sequence ID" value="SFB24272.1"/>
    <property type="molecule type" value="Genomic_DNA"/>
</dbReference>
<feature type="domain" description="GHMP kinase C-terminal" evidence="11">
    <location>
        <begin position="198"/>
        <end position="272"/>
    </location>
</feature>
<evidence type="ECO:0000256" key="8">
    <source>
        <dbReference type="ARBA" id="ARBA00032554"/>
    </source>
</evidence>
<dbReference type="HAMAP" id="MF_00061">
    <property type="entry name" value="IspE"/>
    <property type="match status" value="1"/>
</dbReference>
<dbReference type="PANTHER" id="PTHR43527">
    <property type="entry name" value="4-DIPHOSPHOCYTIDYL-2-C-METHYL-D-ERYTHRITOL KINASE, CHLOROPLASTIC"/>
    <property type="match status" value="1"/>
</dbReference>
<evidence type="ECO:0000256" key="9">
    <source>
        <dbReference type="HAMAP-Rule" id="MF_00061"/>
    </source>
</evidence>
<dbReference type="Pfam" id="PF00288">
    <property type="entry name" value="GHMP_kinases_N"/>
    <property type="match status" value="1"/>
</dbReference>
<dbReference type="InterPro" id="IPR020568">
    <property type="entry name" value="Ribosomal_Su5_D2-typ_SF"/>
</dbReference>
<dbReference type="InterPro" id="IPR036554">
    <property type="entry name" value="GHMP_kinase_C_sf"/>
</dbReference>
<evidence type="ECO:0000256" key="4">
    <source>
        <dbReference type="ARBA" id="ARBA00022679"/>
    </source>
</evidence>
<proteinExistence type="inferred from homology"/>
<dbReference type="OrthoDB" id="9809438at2"/>
<organism evidence="12 13">
    <name type="scientific">Clostridium frigidicarnis</name>
    <dbReference type="NCBI Taxonomy" id="84698"/>
    <lineage>
        <taxon>Bacteria</taxon>
        <taxon>Bacillati</taxon>
        <taxon>Bacillota</taxon>
        <taxon>Clostridia</taxon>
        <taxon>Eubacteriales</taxon>
        <taxon>Clostridiaceae</taxon>
        <taxon>Clostridium</taxon>
    </lineage>
</organism>
<accession>A0A1I0ZFX9</accession>
<keyword evidence="4 9" id="KW-0808">Transferase</keyword>
<evidence type="ECO:0000256" key="3">
    <source>
        <dbReference type="ARBA" id="ARBA00017473"/>
    </source>
</evidence>
<dbReference type="UniPathway" id="UPA00056">
    <property type="reaction ID" value="UER00094"/>
</dbReference>
<dbReference type="GO" id="GO:0005524">
    <property type="term" value="F:ATP binding"/>
    <property type="evidence" value="ECO:0007669"/>
    <property type="project" value="UniProtKB-UniRule"/>
</dbReference>
<keyword evidence="7 9" id="KW-0067">ATP-binding</keyword>
<dbReference type="InterPro" id="IPR014721">
    <property type="entry name" value="Ribsml_uS5_D2-typ_fold_subgr"/>
</dbReference>
<protein>
    <recommendedName>
        <fullName evidence="3 9">4-diphosphocytidyl-2-C-methyl-D-erythritol kinase</fullName>
        <shortName evidence="9">CMK</shortName>
        <ecNumber evidence="2 9">2.7.1.148</ecNumber>
    </recommendedName>
    <alternativeName>
        <fullName evidence="8 9">4-(cytidine-5'-diphospho)-2-C-methyl-D-erythritol kinase</fullName>
    </alternativeName>
</protein>
<dbReference type="STRING" id="84698.SAMN04488528_102046"/>
<dbReference type="AlphaFoldDB" id="A0A1I0ZFX9"/>
<feature type="active site" evidence="9">
    <location>
        <position position="8"/>
    </location>
</feature>
<evidence type="ECO:0000256" key="2">
    <source>
        <dbReference type="ARBA" id="ARBA00012052"/>
    </source>
</evidence>